<evidence type="ECO:0000256" key="1">
    <source>
        <dbReference type="SAM" id="MobiDB-lite"/>
    </source>
</evidence>
<evidence type="ECO:0000313" key="2">
    <source>
        <dbReference type="EMBL" id="TIC29929.1"/>
    </source>
</evidence>
<evidence type="ECO:0000313" key="3">
    <source>
        <dbReference type="EMBL" id="TIC64880.1"/>
    </source>
</evidence>
<name>A0A4T0MKK0_9BASI</name>
<dbReference type="AlphaFoldDB" id="A0A4T0MKK0"/>
<feature type="compositionally biased region" description="Basic and acidic residues" evidence="1">
    <location>
        <begin position="9"/>
        <end position="18"/>
    </location>
</feature>
<feature type="region of interest" description="Disordered" evidence="1">
    <location>
        <begin position="1"/>
        <end position="57"/>
    </location>
</feature>
<gene>
    <name evidence="3" type="ORF">E3Q01_02452</name>
    <name evidence="2" type="ORF">E3Q10_02326</name>
</gene>
<evidence type="ECO:0000313" key="5">
    <source>
        <dbReference type="Proteomes" id="UP000310708"/>
    </source>
</evidence>
<sequence>MSTELANQEEPKPAKADIEQQAELTGVERQEKEEKQEEEEKQPLRPLHTLRWPEEPDEKLFQDALSRNDPKPLRRNEIFAIATNEKIRDLFKTYPNLKNLLKELDKIEIDGSRNREVILRRVLGYDENSLSGKSIHGLPGNLSNVQEEDREALQNLMELMNESIDDSNKLAL</sequence>
<comment type="caution">
    <text evidence="2">The sequence shown here is derived from an EMBL/GenBank/DDBJ whole genome shotgun (WGS) entry which is preliminary data.</text>
</comment>
<evidence type="ECO:0000313" key="4">
    <source>
        <dbReference type="Proteomes" id="UP000305647"/>
    </source>
</evidence>
<protein>
    <submittedName>
        <fullName evidence="2">Uncharacterized protein</fullName>
    </submittedName>
</protein>
<dbReference type="EMBL" id="SPRO01000022">
    <property type="protein sequence ID" value="TIC29929.1"/>
    <property type="molecule type" value="Genomic_DNA"/>
</dbReference>
<organism evidence="2 4">
    <name type="scientific">Wallemia mellicola</name>
    <dbReference type="NCBI Taxonomy" id="1708541"/>
    <lineage>
        <taxon>Eukaryota</taxon>
        <taxon>Fungi</taxon>
        <taxon>Dikarya</taxon>
        <taxon>Basidiomycota</taxon>
        <taxon>Wallemiomycotina</taxon>
        <taxon>Wallemiomycetes</taxon>
        <taxon>Wallemiales</taxon>
        <taxon>Wallemiaceae</taxon>
        <taxon>Wallemia</taxon>
    </lineage>
</organism>
<dbReference type="EMBL" id="SPRX01000028">
    <property type="protein sequence ID" value="TIC64880.1"/>
    <property type="molecule type" value="Genomic_DNA"/>
</dbReference>
<feature type="compositionally biased region" description="Basic and acidic residues" evidence="1">
    <location>
        <begin position="26"/>
        <end position="35"/>
    </location>
</feature>
<proteinExistence type="predicted"/>
<accession>A0A4T0MKK0</accession>
<dbReference type="Proteomes" id="UP000305647">
    <property type="component" value="Unassembled WGS sequence"/>
</dbReference>
<reference evidence="4 5" key="1">
    <citation type="submission" date="2019-03" db="EMBL/GenBank/DDBJ databases">
        <title>Sequencing 25 genomes of Wallemia mellicola.</title>
        <authorList>
            <person name="Gostincar C."/>
        </authorList>
    </citation>
    <scope>NUCLEOTIDE SEQUENCE [LARGE SCALE GENOMIC DNA]</scope>
    <source>
        <strain evidence="3 5">EXF-757</strain>
        <strain evidence="2 4">EXF-8738</strain>
    </source>
</reference>
<dbReference type="Proteomes" id="UP000310708">
    <property type="component" value="Unassembled WGS sequence"/>
</dbReference>